<gene>
    <name evidence="5" type="primary">surA</name>
    <name evidence="5" type="ORF">PEPS_23090</name>
</gene>
<dbReference type="EMBL" id="AP025292">
    <property type="protein sequence ID" value="BDD00029.1"/>
    <property type="molecule type" value="Genomic_DNA"/>
</dbReference>
<evidence type="ECO:0000256" key="3">
    <source>
        <dbReference type="SAM" id="SignalP"/>
    </source>
</evidence>
<keyword evidence="1 3" id="KW-0732">Signal</keyword>
<dbReference type="RefSeq" id="WP_332922430.1">
    <property type="nucleotide sequence ID" value="NZ_AP025292.1"/>
</dbReference>
<dbReference type="PANTHER" id="PTHR47637:SF1">
    <property type="entry name" value="CHAPERONE SURA"/>
    <property type="match status" value="1"/>
</dbReference>
<dbReference type="PANTHER" id="PTHR47637">
    <property type="entry name" value="CHAPERONE SURA"/>
    <property type="match status" value="1"/>
</dbReference>
<feature type="domain" description="PpiC" evidence="4">
    <location>
        <begin position="178"/>
        <end position="278"/>
    </location>
</feature>
<keyword evidence="6" id="KW-1185">Reference proteome</keyword>
<dbReference type="Proteomes" id="UP001354989">
    <property type="component" value="Chromosome"/>
</dbReference>
<protein>
    <submittedName>
        <fullName evidence="5">Peptidylprolyl isomerase</fullName>
    </submittedName>
</protein>
<dbReference type="Pfam" id="PF00639">
    <property type="entry name" value="Rotamase"/>
    <property type="match status" value="2"/>
</dbReference>
<evidence type="ECO:0000256" key="2">
    <source>
        <dbReference type="PROSITE-ProRule" id="PRU00278"/>
    </source>
</evidence>
<evidence type="ECO:0000256" key="1">
    <source>
        <dbReference type="ARBA" id="ARBA00022729"/>
    </source>
</evidence>
<dbReference type="SUPFAM" id="SSF54534">
    <property type="entry name" value="FKBP-like"/>
    <property type="match status" value="2"/>
</dbReference>
<name>A0ABM7VGE5_9BACT</name>
<keyword evidence="2 5" id="KW-0413">Isomerase</keyword>
<evidence type="ECO:0000313" key="6">
    <source>
        <dbReference type="Proteomes" id="UP001354989"/>
    </source>
</evidence>
<evidence type="ECO:0000259" key="4">
    <source>
        <dbReference type="PROSITE" id="PS50198"/>
    </source>
</evidence>
<keyword evidence="2" id="KW-0697">Rotamase</keyword>
<organism evidence="5 6">
    <name type="scientific">Persicobacter psychrovividus</name>
    <dbReference type="NCBI Taxonomy" id="387638"/>
    <lineage>
        <taxon>Bacteria</taxon>
        <taxon>Pseudomonadati</taxon>
        <taxon>Bacteroidota</taxon>
        <taxon>Cytophagia</taxon>
        <taxon>Cytophagales</taxon>
        <taxon>Persicobacteraceae</taxon>
        <taxon>Persicobacter</taxon>
    </lineage>
</organism>
<evidence type="ECO:0000313" key="5">
    <source>
        <dbReference type="EMBL" id="BDD00029.1"/>
    </source>
</evidence>
<dbReference type="GO" id="GO:0016853">
    <property type="term" value="F:isomerase activity"/>
    <property type="evidence" value="ECO:0007669"/>
    <property type="project" value="UniProtKB-KW"/>
</dbReference>
<feature type="chain" id="PRO_5046888813" evidence="3">
    <location>
        <begin position="28"/>
        <end position="449"/>
    </location>
</feature>
<dbReference type="InterPro" id="IPR046357">
    <property type="entry name" value="PPIase_dom_sf"/>
</dbReference>
<proteinExistence type="predicted"/>
<dbReference type="Gene3D" id="1.10.4030.10">
    <property type="entry name" value="Porin chaperone SurA, peptide-binding domain"/>
    <property type="match status" value="1"/>
</dbReference>
<dbReference type="InterPro" id="IPR050280">
    <property type="entry name" value="OMP_Chaperone_SurA"/>
</dbReference>
<feature type="signal peptide" evidence="3">
    <location>
        <begin position="1"/>
        <end position="27"/>
    </location>
</feature>
<dbReference type="InterPro" id="IPR027304">
    <property type="entry name" value="Trigger_fact/SurA_dom_sf"/>
</dbReference>
<dbReference type="Gene3D" id="3.10.50.40">
    <property type="match status" value="2"/>
</dbReference>
<sequence>MKLKFFPLLLSSFIIFCVSGLSSRAYAQDAVVADKIIAKVDNYIVLKSELERAYLEYLSQGKMNSGMTKCKMLESLIVDKLMVAKAEIDSVEVSDDQVNGELDRRMAYFVQQVGGEEKIQEYYGKSVEDFKEELYDRVKEDITKQTMHHEITKDITVTPNEVRKFFRHIPQDSLPYYSTEVKLAQIVKDPKPNEEEEQVARETLLDIKKKVLAGGSFEEFAKKYSQDPGSGAFGGNLGWMSRGKLVPEYEEAAMTMKKGEISDPIKSDFGYHLIQLIDRRGNEFNSRHILIKPKVSDGDIEVAEHYLDSLRTLIVADSIKFEPTAKEESDDQHTANTGGYFTDQSDGNIVSVEALDPTIFFTIDTMKVGSVSKPIRYRKQDGTEAVRILYFSKKVAPHVANLKDDYLKIQQAALNKKQGDKVSKWFKTAKDDVFIQVADEYKDCGILDD</sequence>
<accession>A0ABM7VGE5</accession>
<dbReference type="InterPro" id="IPR000297">
    <property type="entry name" value="PPIase_PpiC"/>
</dbReference>
<reference evidence="5 6" key="1">
    <citation type="submission" date="2021-12" db="EMBL/GenBank/DDBJ databases">
        <title>Genome sequencing of bacteria with rrn-lacking chromosome and rrn-plasmid.</title>
        <authorList>
            <person name="Anda M."/>
            <person name="Iwasaki W."/>
        </authorList>
    </citation>
    <scope>NUCLEOTIDE SEQUENCE [LARGE SCALE GENOMIC DNA]</scope>
    <source>
        <strain evidence="5 6">NBRC 101262</strain>
    </source>
</reference>
<feature type="domain" description="PpiC" evidence="4">
    <location>
        <begin position="281"/>
        <end position="376"/>
    </location>
</feature>
<dbReference type="SUPFAM" id="SSF109998">
    <property type="entry name" value="Triger factor/SurA peptide-binding domain-like"/>
    <property type="match status" value="1"/>
</dbReference>
<dbReference type="PROSITE" id="PS50198">
    <property type="entry name" value="PPIC_PPIASE_2"/>
    <property type="match status" value="2"/>
</dbReference>